<dbReference type="PANTHER" id="PTHR43135:SF3">
    <property type="entry name" value="ALPHA-D-RIBOSE 1-METHYLPHOSPHONATE 5-TRIPHOSPHATE DIPHOSPHATASE"/>
    <property type="match status" value="1"/>
</dbReference>
<dbReference type="Proteomes" id="UP000315889">
    <property type="component" value="Unassembled WGS sequence"/>
</dbReference>
<evidence type="ECO:0000313" key="4">
    <source>
        <dbReference type="Proteomes" id="UP000315889"/>
    </source>
</evidence>
<dbReference type="EMBL" id="SHBP01000029">
    <property type="protein sequence ID" value="RZO18476.1"/>
    <property type="molecule type" value="Genomic_DNA"/>
</dbReference>
<dbReference type="InterPro" id="IPR032466">
    <property type="entry name" value="Metal_Hydrolase"/>
</dbReference>
<dbReference type="Gene3D" id="3.20.20.140">
    <property type="entry name" value="Metal-dependent hydrolases"/>
    <property type="match status" value="1"/>
</dbReference>
<name>A0A520MB74_9GAMM</name>
<reference evidence="3 4" key="1">
    <citation type="submission" date="2019-02" db="EMBL/GenBank/DDBJ databases">
        <title>Prokaryotic population dynamics and viral predation in marine succession experiment using metagenomics: the confinement effect.</title>
        <authorList>
            <person name="Haro-Moreno J.M."/>
            <person name="Rodriguez-Valera F."/>
            <person name="Lopez-Perez M."/>
        </authorList>
    </citation>
    <scope>NUCLEOTIDE SEQUENCE [LARGE SCALE GENOMIC DNA]</scope>
    <source>
        <strain evidence="3">MED-G170</strain>
    </source>
</reference>
<dbReference type="AlphaFoldDB" id="A0A520MB74"/>
<evidence type="ECO:0000313" key="3">
    <source>
        <dbReference type="EMBL" id="RZO18476.1"/>
    </source>
</evidence>
<keyword evidence="1" id="KW-0732">Signal</keyword>
<dbReference type="InterPro" id="IPR051781">
    <property type="entry name" value="Metallo-dep_Hydrolase"/>
</dbReference>
<dbReference type="SUPFAM" id="SSF51338">
    <property type="entry name" value="Composite domain of metallo-dependent hydrolases"/>
    <property type="match status" value="1"/>
</dbReference>
<dbReference type="SUPFAM" id="SSF51556">
    <property type="entry name" value="Metallo-dependent hydrolases"/>
    <property type="match status" value="1"/>
</dbReference>
<proteinExistence type="predicted"/>
<dbReference type="GO" id="GO:0016810">
    <property type="term" value="F:hydrolase activity, acting on carbon-nitrogen (but not peptide) bonds"/>
    <property type="evidence" value="ECO:0007669"/>
    <property type="project" value="InterPro"/>
</dbReference>
<dbReference type="InterPro" id="IPR006680">
    <property type="entry name" value="Amidohydro-rel"/>
</dbReference>
<protein>
    <submittedName>
        <fullName evidence="3">Imidazolonepropionase</fullName>
    </submittedName>
</protein>
<accession>A0A520MB74</accession>
<dbReference type="PANTHER" id="PTHR43135">
    <property type="entry name" value="ALPHA-D-RIBOSE 1-METHYLPHOSPHONATE 5-TRIPHOSPHATE DIPHOSPHATASE"/>
    <property type="match status" value="1"/>
</dbReference>
<dbReference type="Pfam" id="PF01979">
    <property type="entry name" value="Amidohydro_1"/>
    <property type="match status" value="1"/>
</dbReference>
<feature type="domain" description="Amidohydrolase-related" evidence="2">
    <location>
        <begin position="70"/>
        <end position="394"/>
    </location>
</feature>
<evidence type="ECO:0000256" key="1">
    <source>
        <dbReference type="SAM" id="SignalP"/>
    </source>
</evidence>
<evidence type="ECO:0000259" key="2">
    <source>
        <dbReference type="Pfam" id="PF01979"/>
    </source>
</evidence>
<organism evidence="3 4">
    <name type="scientific">SAR92 clade bacterium</name>
    <dbReference type="NCBI Taxonomy" id="2315479"/>
    <lineage>
        <taxon>Bacteria</taxon>
        <taxon>Pseudomonadati</taxon>
        <taxon>Pseudomonadota</taxon>
        <taxon>Gammaproteobacteria</taxon>
        <taxon>Cellvibrionales</taxon>
        <taxon>Porticoccaceae</taxon>
        <taxon>SAR92 clade</taxon>
    </lineage>
</organism>
<feature type="chain" id="PRO_5022096670" evidence="1">
    <location>
        <begin position="20"/>
        <end position="413"/>
    </location>
</feature>
<gene>
    <name evidence="3" type="ORF">EVB03_09855</name>
</gene>
<dbReference type="InterPro" id="IPR011059">
    <property type="entry name" value="Metal-dep_hydrolase_composite"/>
</dbReference>
<comment type="caution">
    <text evidence="3">The sequence shown here is derived from an EMBL/GenBank/DDBJ whole genome shotgun (WGS) entry which is preliminary data.</text>
</comment>
<sequence length="413" mass="44352">MKKILFIFTLAFVTTSVNANSLLIKNVDVYKSSGMESNTNVLIKNGEIVAISKRIYETADRDIDGSGKSLTPGLFNSHTHIGAVEVSAIGPTVDYYSDNDSVTVALKIAEAFNPNSTLIPHNRTHGLTHALMIPESSTHLFSGQVALVQLGLNPGVIHDSLAIAVDFTEHGFDLSGSSRAAALVELRQALDDAMDFSRNKKSALAGDHRDYELSYADLAALESVVNGSKPLLVHTNRASDIRNILKLAKEFQLNLILSSVMEGWMVADEIAAAGVPVIIDPINNLPSSYETLGARLDNAKLLSDAGVKLLFTNTSRSTSHNAYLVRQAAGNAVANGLDKTVAIAAMTSNPAQLFDAPVSGDIAVGEIADLVLWGGDPLELTSEAELVMINGEIVPMESRSLQLRDRYFKRLQP</sequence>
<feature type="signal peptide" evidence="1">
    <location>
        <begin position="1"/>
        <end position="19"/>
    </location>
</feature>